<keyword evidence="2" id="KW-1185">Reference proteome</keyword>
<protein>
    <recommendedName>
        <fullName evidence="3">Ribosomal protein L7Ae/L30e/S12e/Gadd45 domain-containing protein</fullName>
    </recommendedName>
</protein>
<dbReference type="Gene3D" id="3.30.1330.30">
    <property type="match status" value="1"/>
</dbReference>
<gene>
    <name evidence="1" type="ORF">A6R68_21889</name>
</gene>
<dbReference type="InterPro" id="IPR029064">
    <property type="entry name" value="Ribosomal_eL30-like_sf"/>
</dbReference>
<comment type="caution">
    <text evidence="1">The sequence shown here is derived from an EMBL/GenBank/DDBJ whole genome shotgun (WGS) entry which is preliminary data.</text>
</comment>
<evidence type="ECO:0000313" key="1">
    <source>
        <dbReference type="EMBL" id="OBS79909.1"/>
    </source>
</evidence>
<proteinExistence type="predicted"/>
<sequence length="124" mass="13384">MMLSSIIESMTIGVVMLVDADRIDASGINGSKMAVRPECHSQDGGCESTKTLNRGISEFIVMAADTELLEITLHLPLLPAIACCVTIKDGSQLKQQIQFIQQPVASALSCRLPPYVCIMWSVST</sequence>
<accession>A0A1A6HNT6</accession>
<organism evidence="1 2">
    <name type="scientific">Neotoma lepida</name>
    <name type="common">Desert woodrat</name>
    <dbReference type="NCBI Taxonomy" id="56216"/>
    <lineage>
        <taxon>Eukaryota</taxon>
        <taxon>Metazoa</taxon>
        <taxon>Chordata</taxon>
        <taxon>Craniata</taxon>
        <taxon>Vertebrata</taxon>
        <taxon>Euteleostomi</taxon>
        <taxon>Mammalia</taxon>
        <taxon>Eutheria</taxon>
        <taxon>Euarchontoglires</taxon>
        <taxon>Glires</taxon>
        <taxon>Rodentia</taxon>
        <taxon>Myomorpha</taxon>
        <taxon>Muroidea</taxon>
        <taxon>Cricetidae</taxon>
        <taxon>Neotominae</taxon>
        <taxon>Neotoma</taxon>
    </lineage>
</organism>
<dbReference type="AlphaFoldDB" id="A0A1A6HNT6"/>
<evidence type="ECO:0008006" key="3">
    <source>
        <dbReference type="Google" id="ProtNLM"/>
    </source>
</evidence>
<dbReference type="EMBL" id="LZPO01017707">
    <property type="protein sequence ID" value="OBS79909.1"/>
    <property type="molecule type" value="Genomic_DNA"/>
</dbReference>
<dbReference type="STRING" id="56216.A0A1A6HNT6"/>
<reference evidence="1 2" key="1">
    <citation type="submission" date="2016-06" db="EMBL/GenBank/DDBJ databases">
        <title>The Draft Genome Sequence and Annotation of the Desert Woodrat Neotoma lepida.</title>
        <authorList>
            <person name="Campbell M."/>
            <person name="Oakeson K.F."/>
            <person name="Yandell M."/>
            <person name="Halpert J.R."/>
            <person name="Dearing D."/>
        </authorList>
    </citation>
    <scope>NUCLEOTIDE SEQUENCE [LARGE SCALE GENOMIC DNA]</scope>
    <source>
        <strain evidence="1">417</strain>
        <tissue evidence="1">Liver</tissue>
    </source>
</reference>
<name>A0A1A6HNT6_NEOLE</name>
<dbReference type="Proteomes" id="UP000092124">
    <property type="component" value="Unassembled WGS sequence"/>
</dbReference>
<dbReference type="SUPFAM" id="SSF55315">
    <property type="entry name" value="L30e-like"/>
    <property type="match status" value="1"/>
</dbReference>
<evidence type="ECO:0000313" key="2">
    <source>
        <dbReference type="Proteomes" id="UP000092124"/>
    </source>
</evidence>